<dbReference type="AlphaFoldDB" id="A0A1J4U9W3"/>
<comment type="caution">
    <text evidence="1">The sequence shown here is derived from an EMBL/GenBank/DDBJ whole genome shotgun (WGS) entry which is preliminary data.</text>
</comment>
<proteinExistence type="predicted"/>
<dbReference type="STRING" id="1805238.AUJ23_00765"/>
<dbReference type="Proteomes" id="UP000181941">
    <property type="component" value="Unassembled WGS sequence"/>
</dbReference>
<reference evidence="1 2" key="1">
    <citation type="journal article" date="2016" name="Environ. Microbiol.">
        <title>Genomic resolution of a cold subsurface aquifer community provides metabolic insights for novel microbes adapted to high CO concentrations.</title>
        <authorList>
            <person name="Probst A.J."/>
            <person name="Castelle C.J."/>
            <person name="Singh A."/>
            <person name="Brown C.T."/>
            <person name="Anantharaman K."/>
            <person name="Sharon I."/>
            <person name="Hug L.A."/>
            <person name="Burstein D."/>
            <person name="Emerson J.B."/>
            <person name="Thomas B.C."/>
            <person name="Banfield J.F."/>
        </authorList>
    </citation>
    <scope>NUCLEOTIDE SEQUENCE [LARGE SCALE GENOMIC DNA]</scope>
    <source>
        <strain evidence="1">CG1_02_32_51</strain>
    </source>
</reference>
<organism evidence="1 2">
    <name type="scientific">Candidatus Magasanikbacteria bacterium CG1_02_32_51</name>
    <dbReference type="NCBI Taxonomy" id="1805238"/>
    <lineage>
        <taxon>Bacteria</taxon>
        <taxon>Candidatus Magasanikiibacteriota</taxon>
    </lineage>
</organism>
<sequence>MDPLVYTYNVQTRGLKRRTFSSFELDSHHKDEWRDDVGDDRGHSHRDARDDCHLNHPALDLAVGRVTVA</sequence>
<gene>
    <name evidence="1" type="ORF">AUJ23_00765</name>
</gene>
<name>A0A1J4U9W3_9BACT</name>
<accession>A0A1J4U9W3</accession>
<protein>
    <submittedName>
        <fullName evidence="1">Uncharacterized protein</fullName>
    </submittedName>
</protein>
<evidence type="ECO:0000313" key="1">
    <source>
        <dbReference type="EMBL" id="OIO20075.1"/>
    </source>
</evidence>
<dbReference type="EMBL" id="MNVC01000012">
    <property type="protein sequence ID" value="OIO20075.1"/>
    <property type="molecule type" value="Genomic_DNA"/>
</dbReference>
<evidence type="ECO:0000313" key="2">
    <source>
        <dbReference type="Proteomes" id="UP000181941"/>
    </source>
</evidence>